<protein>
    <submittedName>
        <fullName evidence="1">Uncharacterized protein</fullName>
    </submittedName>
</protein>
<dbReference type="RefSeq" id="WP_270027668.1">
    <property type="nucleotide sequence ID" value="NZ_JAPDDP010000050.1"/>
</dbReference>
<proteinExistence type="predicted"/>
<dbReference type="AlphaFoldDB" id="A0A9X3SD50"/>
<organism evidence="1 2">
    <name type="scientific">Solirubrobacter phytolaccae</name>
    <dbReference type="NCBI Taxonomy" id="1404360"/>
    <lineage>
        <taxon>Bacteria</taxon>
        <taxon>Bacillati</taxon>
        <taxon>Actinomycetota</taxon>
        <taxon>Thermoleophilia</taxon>
        <taxon>Solirubrobacterales</taxon>
        <taxon>Solirubrobacteraceae</taxon>
        <taxon>Solirubrobacter</taxon>
    </lineage>
</organism>
<dbReference type="Proteomes" id="UP001147653">
    <property type="component" value="Unassembled WGS sequence"/>
</dbReference>
<name>A0A9X3SD50_9ACTN</name>
<dbReference type="EMBL" id="JAPDDP010000050">
    <property type="protein sequence ID" value="MDA0183275.1"/>
    <property type="molecule type" value="Genomic_DNA"/>
</dbReference>
<evidence type="ECO:0000313" key="1">
    <source>
        <dbReference type="EMBL" id="MDA0183275.1"/>
    </source>
</evidence>
<gene>
    <name evidence="1" type="ORF">OJ997_23390</name>
</gene>
<keyword evidence="2" id="KW-1185">Reference proteome</keyword>
<sequence>MPFAALALIAAAGWSPTQSFDAGAAKFHEPVPRVAIDARGKALLAYETGDQRLVVRVRTGGRFGAPRVLARNTLDYAVAPGAVAYEAKDGIHVAVRSGGGFKDRKVASSTGSEINGVAIAADPLGGWVVAERQFPRKGSGKPYRVRALSLDAAGNPTSPPQDLGLGQFGLDARPTQALAVLPDGRAVLVFQREGVAYDDPDPVVYALRAHGGTFTEPAVVGDGLTDPRVTVDRERGAVLSATMTTLCGDTSCAGQPRAIPLNPDGTLGAPTGPTVARPNRAFAPWAAPNALVFQLKTKVKPFSREAPVRAASLTRSGPLQTLTKELASEPVALPLSGGRTLAVWTTRRGFGAALAGPDGVFAKRTAPAGPAPEIYHSNPTNRDARSAGDYAIVAWSRGHTVRVSVRTFAEVARRDQ</sequence>
<comment type="caution">
    <text evidence="1">The sequence shown here is derived from an EMBL/GenBank/DDBJ whole genome shotgun (WGS) entry which is preliminary data.</text>
</comment>
<reference evidence="1" key="1">
    <citation type="submission" date="2022-10" db="EMBL/GenBank/DDBJ databases">
        <title>The WGS of Solirubrobacter phytolaccae KCTC 29190.</title>
        <authorList>
            <person name="Jiang Z."/>
        </authorList>
    </citation>
    <scope>NUCLEOTIDE SEQUENCE</scope>
    <source>
        <strain evidence="1">KCTC 29190</strain>
    </source>
</reference>
<accession>A0A9X3SD50</accession>
<evidence type="ECO:0000313" key="2">
    <source>
        <dbReference type="Proteomes" id="UP001147653"/>
    </source>
</evidence>